<gene>
    <name evidence="2" type="ORF">COS25_00745</name>
</gene>
<dbReference type="InterPro" id="IPR006674">
    <property type="entry name" value="HD_domain"/>
</dbReference>
<dbReference type="AlphaFoldDB" id="A0A2M7D9Y9"/>
<dbReference type="GO" id="GO:0016787">
    <property type="term" value="F:hydrolase activity"/>
    <property type="evidence" value="ECO:0007669"/>
    <property type="project" value="UniProtKB-KW"/>
</dbReference>
<accession>A0A2M7D9Y9</accession>
<dbReference type="PANTHER" id="PTHR38659:SF1">
    <property type="entry name" value="METAL DEPENDENT PHOSPHOHYDROLASE"/>
    <property type="match status" value="1"/>
</dbReference>
<dbReference type="EMBL" id="PETZ01000017">
    <property type="protein sequence ID" value="PIV45253.1"/>
    <property type="molecule type" value="Genomic_DNA"/>
</dbReference>
<dbReference type="PANTHER" id="PTHR38659">
    <property type="entry name" value="METAL-DEPENDENT PHOSPHOHYDROLASE"/>
    <property type="match status" value="1"/>
</dbReference>
<dbReference type="InterPro" id="IPR006675">
    <property type="entry name" value="HDIG_dom"/>
</dbReference>
<dbReference type="NCBIfam" id="TIGR00277">
    <property type="entry name" value="HDIG"/>
    <property type="match status" value="1"/>
</dbReference>
<name>A0A2M7D9Y9_9BACT</name>
<comment type="caution">
    <text evidence="2">The sequence shown here is derived from an EMBL/GenBank/DDBJ whole genome shotgun (WGS) entry which is preliminary data.</text>
</comment>
<dbReference type="Gene3D" id="1.10.3210.10">
    <property type="entry name" value="Hypothetical protein af1432"/>
    <property type="match status" value="1"/>
</dbReference>
<protein>
    <submittedName>
        <fullName evidence="2">Phosphohydrolase</fullName>
    </submittedName>
</protein>
<evidence type="ECO:0000259" key="1">
    <source>
        <dbReference type="Pfam" id="PF01966"/>
    </source>
</evidence>
<feature type="domain" description="HD" evidence="1">
    <location>
        <begin position="20"/>
        <end position="127"/>
    </location>
</feature>
<sequence length="200" mass="22528">MSREEALKILKENLSNQNLIKHCFAVEAIMRALARYFRDYNPPTTSSHSLHERTPDEGKWGLVGLLHDIDYEKVKDDLSQHSLLGAKMLKDLGVDEDICQAVKVHNEAHGLSPQTLLEKSLFVTDPLTGLIVAATLVLPSRKIADLTSDNVLNRFKEKSFARGVNREIIRKCEEHLDLKLEEFVKIGLQSMQGISQDLGL</sequence>
<evidence type="ECO:0000313" key="2">
    <source>
        <dbReference type="EMBL" id="PIV45253.1"/>
    </source>
</evidence>
<dbReference type="SUPFAM" id="SSF109604">
    <property type="entry name" value="HD-domain/PDEase-like"/>
    <property type="match status" value="1"/>
</dbReference>
<keyword evidence="2" id="KW-0378">Hydrolase</keyword>
<organism evidence="2 3">
    <name type="scientific">Candidatus Nealsonbacteria bacterium CG02_land_8_20_14_3_00_37_10</name>
    <dbReference type="NCBI Taxonomy" id="1974699"/>
    <lineage>
        <taxon>Bacteria</taxon>
        <taxon>Candidatus Nealsoniibacteriota</taxon>
    </lineage>
</organism>
<evidence type="ECO:0000313" key="3">
    <source>
        <dbReference type="Proteomes" id="UP000230864"/>
    </source>
</evidence>
<dbReference type="Proteomes" id="UP000230864">
    <property type="component" value="Unassembled WGS sequence"/>
</dbReference>
<dbReference type="Pfam" id="PF01966">
    <property type="entry name" value="HD"/>
    <property type="match status" value="1"/>
</dbReference>
<proteinExistence type="predicted"/>
<reference evidence="3" key="1">
    <citation type="submission" date="2017-09" db="EMBL/GenBank/DDBJ databases">
        <title>Depth-based differentiation of microbial function through sediment-hosted aquifers and enrichment of novel symbionts in the deep terrestrial subsurface.</title>
        <authorList>
            <person name="Probst A.J."/>
            <person name="Ladd B."/>
            <person name="Jarett J.K."/>
            <person name="Geller-Mcgrath D.E."/>
            <person name="Sieber C.M.K."/>
            <person name="Emerson J.B."/>
            <person name="Anantharaman K."/>
            <person name="Thomas B.C."/>
            <person name="Malmstrom R."/>
            <person name="Stieglmeier M."/>
            <person name="Klingl A."/>
            <person name="Woyke T."/>
            <person name="Ryan C.M."/>
            <person name="Banfield J.F."/>
        </authorList>
    </citation>
    <scope>NUCLEOTIDE SEQUENCE [LARGE SCALE GENOMIC DNA]</scope>
</reference>